<accession>A0A1Y1Q8M2</accession>
<organism evidence="2 3">
    <name type="scientific">Thiothrix lacustris</name>
    <dbReference type="NCBI Taxonomy" id="525917"/>
    <lineage>
        <taxon>Bacteria</taxon>
        <taxon>Pseudomonadati</taxon>
        <taxon>Pseudomonadota</taxon>
        <taxon>Gammaproteobacteria</taxon>
        <taxon>Thiotrichales</taxon>
        <taxon>Thiotrichaceae</taxon>
        <taxon>Thiothrix</taxon>
    </lineage>
</organism>
<dbReference type="AlphaFoldDB" id="A0A1Y1Q8M2"/>
<name>A0A1Y1Q8M2_9GAMM</name>
<dbReference type="SUPFAM" id="SSF52980">
    <property type="entry name" value="Restriction endonuclease-like"/>
    <property type="match status" value="1"/>
</dbReference>
<dbReference type="InterPro" id="IPR012296">
    <property type="entry name" value="Nuclease_put_TT1808"/>
</dbReference>
<dbReference type="InterPro" id="IPR011335">
    <property type="entry name" value="Restrct_endonuc-II-like"/>
</dbReference>
<dbReference type="Pfam" id="PF05685">
    <property type="entry name" value="Uma2"/>
    <property type="match status" value="1"/>
</dbReference>
<sequence>MSQPQAQHYITEAEYLALEKTAHVRHEYVDGQIYAMAGAADKHNRVAMNIGFHLRRQTRGTPCSTYMNDMKLRLEEGRYQYYPDVMLCCDPTDNPDPYYKERPCVLVEVLSPSTFSTDKREKLLNYQRNPSVRYYLIVSPEQVQVDYYQRNTEGEWEHALLEAGETLHMQCGDCKMQLTLEDIYEDMGMFL</sequence>
<evidence type="ECO:0000259" key="1">
    <source>
        <dbReference type="Pfam" id="PF05685"/>
    </source>
</evidence>
<dbReference type="EMBL" id="MTEJ01000698">
    <property type="protein sequence ID" value="OQW99420.1"/>
    <property type="molecule type" value="Genomic_DNA"/>
</dbReference>
<dbReference type="CDD" id="cd06260">
    <property type="entry name" value="DUF820-like"/>
    <property type="match status" value="1"/>
</dbReference>
<protein>
    <recommendedName>
        <fullName evidence="1">Putative restriction endonuclease domain-containing protein</fullName>
    </recommendedName>
</protein>
<dbReference type="InterPro" id="IPR008538">
    <property type="entry name" value="Uma2"/>
</dbReference>
<evidence type="ECO:0000313" key="3">
    <source>
        <dbReference type="Proteomes" id="UP000192491"/>
    </source>
</evidence>
<dbReference type="PANTHER" id="PTHR36558:SF1">
    <property type="entry name" value="RESTRICTION ENDONUCLEASE DOMAIN-CONTAINING PROTEIN-RELATED"/>
    <property type="match status" value="1"/>
</dbReference>
<dbReference type="Gene3D" id="3.90.1570.10">
    <property type="entry name" value="tt1808, chain A"/>
    <property type="match status" value="1"/>
</dbReference>
<proteinExistence type="predicted"/>
<comment type="caution">
    <text evidence="2">The sequence shown here is derived from an EMBL/GenBank/DDBJ whole genome shotgun (WGS) entry which is preliminary data.</text>
</comment>
<feature type="domain" description="Putative restriction endonuclease" evidence="1">
    <location>
        <begin position="13"/>
        <end position="169"/>
    </location>
</feature>
<gene>
    <name evidence="2" type="ORF">BWK73_50490</name>
</gene>
<reference evidence="2 3" key="1">
    <citation type="submission" date="2017-01" db="EMBL/GenBank/DDBJ databases">
        <title>Novel large sulfur bacteria in the metagenomes of groundwater-fed chemosynthetic microbial mats in the Lake Huron basin.</title>
        <authorList>
            <person name="Sharrar A.M."/>
            <person name="Flood B.E."/>
            <person name="Bailey J.V."/>
            <person name="Jones D.S."/>
            <person name="Biddanda B."/>
            <person name="Ruberg S.A."/>
            <person name="Marcus D.N."/>
            <person name="Dick G.J."/>
        </authorList>
    </citation>
    <scope>NUCLEOTIDE SEQUENCE [LARGE SCALE GENOMIC DNA]</scope>
    <source>
        <strain evidence="2">A8</strain>
    </source>
</reference>
<dbReference type="Proteomes" id="UP000192491">
    <property type="component" value="Unassembled WGS sequence"/>
</dbReference>
<dbReference type="PANTHER" id="PTHR36558">
    <property type="entry name" value="GLR1098 PROTEIN"/>
    <property type="match status" value="1"/>
</dbReference>
<evidence type="ECO:0000313" key="2">
    <source>
        <dbReference type="EMBL" id="OQW99420.1"/>
    </source>
</evidence>